<gene>
    <name evidence="3" type="ORF">DY000_02015733</name>
    <name evidence="2" type="ORF">F2Q70_00003821</name>
</gene>
<dbReference type="EMBL" id="QGKV02000759">
    <property type="protein sequence ID" value="KAF3568896.1"/>
    <property type="molecule type" value="Genomic_DNA"/>
</dbReference>
<reference evidence="3 4" key="3">
    <citation type="journal article" date="2020" name="BMC Genomics">
        <title>Intraspecific diversification of the crop wild relative Brassica cretica Lam. using demographic model selection.</title>
        <authorList>
            <person name="Kioukis A."/>
            <person name="Michalopoulou V.A."/>
            <person name="Briers L."/>
            <person name="Pirintsos S."/>
            <person name="Studholme D.J."/>
            <person name="Pavlidis P."/>
            <person name="Sarris P.F."/>
        </authorList>
    </citation>
    <scope>NUCLEOTIDE SEQUENCE [LARGE SCALE GENOMIC DNA]</scope>
    <source>
        <strain evidence="4">cv. PFS-1207/04</strain>
        <strain evidence="3">PFS-1207/04</strain>
    </source>
</reference>
<protein>
    <submittedName>
        <fullName evidence="2">Uncharacterized protein</fullName>
    </submittedName>
</protein>
<proteinExistence type="predicted"/>
<dbReference type="EMBL" id="QGKY02001015">
    <property type="protein sequence ID" value="KAF2576111.1"/>
    <property type="molecule type" value="Genomic_DNA"/>
</dbReference>
<comment type="caution">
    <text evidence="2">The sequence shown here is derived from an EMBL/GenBank/DDBJ whole genome shotgun (WGS) entry which is preliminary data.</text>
</comment>
<dbReference type="OrthoDB" id="1739700at2759"/>
<feature type="region of interest" description="Disordered" evidence="1">
    <location>
        <begin position="1"/>
        <end position="28"/>
    </location>
</feature>
<evidence type="ECO:0000313" key="3">
    <source>
        <dbReference type="EMBL" id="KAF3568896.1"/>
    </source>
</evidence>
<accession>A0A8S9J1P6</accession>
<keyword evidence="4" id="KW-1185">Reference proteome</keyword>
<dbReference type="AlphaFoldDB" id="A0A8S9J1P6"/>
<evidence type="ECO:0000313" key="4">
    <source>
        <dbReference type="Proteomes" id="UP000266723"/>
    </source>
</evidence>
<evidence type="ECO:0000256" key="1">
    <source>
        <dbReference type="SAM" id="MobiDB-lite"/>
    </source>
</evidence>
<sequence length="114" mass="12169">MSDAGAGSSQGRGSQGVGQQVDPGRKYGTMYQPVVHEDDVDLDGDQPIRKAIKRKSRGPLDKFVMSLPPGVLKGRKDMKGVFGPCDKDLRDNVCGAIARTDRAVSYGVEAAFSV</sequence>
<evidence type="ECO:0000313" key="2">
    <source>
        <dbReference type="EMBL" id="KAF2576111.1"/>
    </source>
</evidence>
<organism evidence="2">
    <name type="scientific">Brassica cretica</name>
    <name type="common">Mustard</name>
    <dbReference type="NCBI Taxonomy" id="69181"/>
    <lineage>
        <taxon>Eukaryota</taxon>
        <taxon>Viridiplantae</taxon>
        <taxon>Streptophyta</taxon>
        <taxon>Embryophyta</taxon>
        <taxon>Tracheophyta</taxon>
        <taxon>Spermatophyta</taxon>
        <taxon>Magnoliopsida</taxon>
        <taxon>eudicotyledons</taxon>
        <taxon>Gunneridae</taxon>
        <taxon>Pentapetalae</taxon>
        <taxon>rosids</taxon>
        <taxon>malvids</taxon>
        <taxon>Brassicales</taxon>
        <taxon>Brassicaceae</taxon>
        <taxon>Brassiceae</taxon>
        <taxon>Brassica</taxon>
    </lineage>
</organism>
<name>A0A8S9J1P6_BRACR</name>
<reference evidence="2" key="1">
    <citation type="submission" date="2019-12" db="EMBL/GenBank/DDBJ databases">
        <title>Genome sequencing and annotation of Brassica cretica.</title>
        <authorList>
            <person name="Studholme D.J."/>
            <person name="Sarris P.F."/>
        </authorList>
    </citation>
    <scope>NUCLEOTIDE SEQUENCE</scope>
    <source>
        <strain evidence="2">PFS-102/07</strain>
        <tissue evidence="2">Leaf</tissue>
    </source>
</reference>
<dbReference type="Proteomes" id="UP000266723">
    <property type="component" value="Unassembled WGS sequence"/>
</dbReference>
<reference evidence="3" key="2">
    <citation type="submission" date="2019-12" db="EMBL/GenBank/DDBJ databases">
        <authorList>
            <person name="Studholme D.J."/>
            <person name="Sarris P."/>
        </authorList>
    </citation>
    <scope>NUCLEOTIDE SEQUENCE</scope>
    <source>
        <strain evidence="3">PFS-1207/04</strain>
        <tissue evidence="3">Leaf</tissue>
    </source>
</reference>